<dbReference type="InterPro" id="IPR001789">
    <property type="entry name" value="Sig_transdc_resp-reg_receiver"/>
</dbReference>
<dbReference type="GO" id="GO:0005829">
    <property type="term" value="C:cytosol"/>
    <property type="evidence" value="ECO:0007669"/>
    <property type="project" value="TreeGrafter"/>
</dbReference>
<keyword evidence="3" id="KW-0805">Transcription regulation</keyword>
<dbReference type="PANTHER" id="PTHR48111">
    <property type="entry name" value="REGULATOR OF RPOS"/>
    <property type="match status" value="1"/>
</dbReference>
<dbReference type="CDD" id="cd00383">
    <property type="entry name" value="trans_reg_C"/>
    <property type="match status" value="1"/>
</dbReference>
<dbReference type="EMBL" id="CP021235">
    <property type="protein sequence ID" value="ARS37561.1"/>
    <property type="molecule type" value="Genomic_DNA"/>
</dbReference>
<proteinExistence type="predicted"/>
<keyword evidence="1 6" id="KW-0597">Phosphoprotein</keyword>
<evidence type="ECO:0000313" key="11">
    <source>
        <dbReference type="Proteomes" id="UP000266292"/>
    </source>
</evidence>
<dbReference type="GO" id="GO:0000976">
    <property type="term" value="F:transcription cis-regulatory region binding"/>
    <property type="evidence" value="ECO:0007669"/>
    <property type="project" value="TreeGrafter"/>
</dbReference>
<feature type="domain" description="Response regulatory" evidence="8">
    <location>
        <begin position="2"/>
        <end position="116"/>
    </location>
</feature>
<dbReference type="SMART" id="SM00448">
    <property type="entry name" value="REC"/>
    <property type="match status" value="1"/>
</dbReference>
<keyword evidence="5" id="KW-0804">Transcription</keyword>
<sequence length="225" mass="25432">MKILLVEDEVNLLNTTSNYLRKEGYLCEEAPSYLAAEDKIATHQYDVVILDLTLPDGNGLDLLHKLKALYPDTGVLIVSARNSLDDRLTGLDLGADDYITKPFFLAELNSRINAIIRRRQFKGSATVVFNEIEVLPDAMQVKVNGNLLELTKKEYDLLLYFVTNKNRVLTREAIAEHSWGDHADSADNFDFIYSHIKNLRRKIVQAGGTDYLHTVYGVGYKFSST</sequence>
<dbReference type="InterPro" id="IPR001867">
    <property type="entry name" value="OmpR/PhoB-type_DNA-bd"/>
</dbReference>
<dbReference type="KEGG" id="pact:CA264_20205"/>
<evidence type="ECO:0000256" key="3">
    <source>
        <dbReference type="ARBA" id="ARBA00023015"/>
    </source>
</evidence>
<name>A0A1X9YXQ4_9BACT</name>
<evidence type="ECO:0000256" key="6">
    <source>
        <dbReference type="PROSITE-ProRule" id="PRU00169"/>
    </source>
</evidence>
<dbReference type="AlphaFoldDB" id="A0A1X9YXQ4"/>
<dbReference type="PROSITE" id="PS50110">
    <property type="entry name" value="RESPONSE_REGULATORY"/>
    <property type="match status" value="1"/>
</dbReference>
<feature type="modified residue" description="4-aspartylphosphate" evidence="6">
    <location>
        <position position="51"/>
    </location>
</feature>
<dbReference type="Pfam" id="PF00072">
    <property type="entry name" value="Response_reg"/>
    <property type="match status" value="1"/>
</dbReference>
<keyword evidence="4 7" id="KW-0238">DNA-binding</keyword>
<evidence type="ECO:0000313" key="10">
    <source>
        <dbReference type="EMBL" id="ARS37561.1"/>
    </source>
</evidence>
<evidence type="ECO:0000256" key="7">
    <source>
        <dbReference type="PROSITE-ProRule" id="PRU01091"/>
    </source>
</evidence>
<dbReference type="GO" id="GO:0000156">
    <property type="term" value="F:phosphorelay response regulator activity"/>
    <property type="evidence" value="ECO:0007669"/>
    <property type="project" value="TreeGrafter"/>
</dbReference>
<dbReference type="Gene3D" id="6.10.250.690">
    <property type="match status" value="1"/>
</dbReference>
<accession>A0A1X9YXQ4</accession>
<organism evidence="10 11">
    <name type="scientific">Pontibacter actiniarum</name>
    <dbReference type="NCBI Taxonomy" id="323450"/>
    <lineage>
        <taxon>Bacteria</taxon>
        <taxon>Pseudomonadati</taxon>
        <taxon>Bacteroidota</taxon>
        <taxon>Cytophagia</taxon>
        <taxon>Cytophagales</taxon>
        <taxon>Hymenobacteraceae</taxon>
        <taxon>Pontibacter</taxon>
    </lineage>
</organism>
<dbReference type="InterPro" id="IPR036388">
    <property type="entry name" value="WH-like_DNA-bd_sf"/>
</dbReference>
<dbReference type="SMART" id="SM00862">
    <property type="entry name" value="Trans_reg_C"/>
    <property type="match status" value="1"/>
</dbReference>
<evidence type="ECO:0000259" key="8">
    <source>
        <dbReference type="PROSITE" id="PS50110"/>
    </source>
</evidence>
<evidence type="ECO:0000256" key="2">
    <source>
        <dbReference type="ARBA" id="ARBA00023012"/>
    </source>
</evidence>
<dbReference type="STRING" id="709015.GCA_000472485_04078"/>
<dbReference type="Gene3D" id="3.40.50.2300">
    <property type="match status" value="1"/>
</dbReference>
<dbReference type="Gene3D" id="1.10.10.10">
    <property type="entry name" value="Winged helix-like DNA-binding domain superfamily/Winged helix DNA-binding domain"/>
    <property type="match status" value="1"/>
</dbReference>
<dbReference type="Proteomes" id="UP000266292">
    <property type="component" value="Chromosome"/>
</dbReference>
<dbReference type="GO" id="GO:0032993">
    <property type="term" value="C:protein-DNA complex"/>
    <property type="evidence" value="ECO:0007669"/>
    <property type="project" value="TreeGrafter"/>
</dbReference>
<feature type="domain" description="OmpR/PhoB-type" evidence="9">
    <location>
        <begin position="124"/>
        <end position="224"/>
    </location>
</feature>
<protein>
    <submittedName>
        <fullName evidence="10">DNA-binding response regulator</fullName>
    </submittedName>
</protein>
<keyword evidence="11" id="KW-1185">Reference proteome</keyword>
<dbReference type="OrthoDB" id="9774822at2"/>
<keyword evidence="2" id="KW-0902">Two-component regulatory system</keyword>
<feature type="DNA-binding region" description="OmpR/PhoB-type" evidence="7">
    <location>
        <begin position="124"/>
        <end position="224"/>
    </location>
</feature>
<dbReference type="InterPro" id="IPR039420">
    <property type="entry name" value="WalR-like"/>
</dbReference>
<evidence type="ECO:0000259" key="9">
    <source>
        <dbReference type="PROSITE" id="PS51755"/>
    </source>
</evidence>
<evidence type="ECO:0000256" key="1">
    <source>
        <dbReference type="ARBA" id="ARBA00022553"/>
    </source>
</evidence>
<evidence type="ECO:0000256" key="5">
    <source>
        <dbReference type="ARBA" id="ARBA00023163"/>
    </source>
</evidence>
<reference evidence="11" key="1">
    <citation type="submission" date="2017-05" db="EMBL/GenBank/DDBJ databases">
        <authorList>
            <person name="Ray J."/>
            <person name="Price M."/>
            <person name="Deutschbauer A."/>
        </authorList>
    </citation>
    <scope>NUCLEOTIDE SEQUENCE [LARGE SCALE GENOMIC DNA]</scope>
    <source>
        <strain evidence="11">DSM 19842</strain>
    </source>
</reference>
<dbReference type="PANTHER" id="PTHR48111:SF22">
    <property type="entry name" value="REGULATOR OF RPOS"/>
    <property type="match status" value="1"/>
</dbReference>
<dbReference type="RefSeq" id="WP_025609233.1">
    <property type="nucleotide sequence ID" value="NZ_CP021235.1"/>
</dbReference>
<evidence type="ECO:0000256" key="4">
    <source>
        <dbReference type="ARBA" id="ARBA00023125"/>
    </source>
</evidence>
<dbReference type="InterPro" id="IPR011006">
    <property type="entry name" value="CheY-like_superfamily"/>
</dbReference>
<dbReference type="Pfam" id="PF00486">
    <property type="entry name" value="Trans_reg_C"/>
    <property type="match status" value="1"/>
</dbReference>
<gene>
    <name evidence="10" type="ORF">CA264_20205</name>
</gene>
<dbReference type="GO" id="GO:0006355">
    <property type="term" value="P:regulation of DNA-templated transcription"/>
    <property type="evidence" value="ECO:0007669"/>
    <property type="project" value="InterPro"/>
</dbReference>
<dbReference type="PROSITE" id="PS51755">
    <property type="entry name" value="OMPR_PHOB"/>
    <property type="match status" value="1"/>
</dbReference>
<dbReference type="SUPFAM" id="SSF52172">
    <property type="entry name" value="CheY-like"/>
    <property type="match status" value="1"/>
</dbReference>